<evidence type="ECO:0000313" key="3">
    <source>
        <dbReference type="Proteomes" id="UP000243469"/>
    </source>
</evidence>
<sequence length="92" mass="10636">MKKLLLAALLLSAPLAQAEVPPLMDENEPQITIFHEDNKTYYEYRVNGQLKEIKVVPKKGKAYYLVPAPGEGEFIRHAESQLLIPKWVLFRW</sequence>
<organism evidence="2 3">
    <name type="scientific">Neptuniibacter caesariensis</name>
    <dbReference type="NCBI Taxonomy" id="207954"/>
    <lineage>
        <taxon>Bacteria</taxon>
        <taxon>Pseudomonadati</taxon>
        <taxon>Pseudomonadota</taxon>
        <taxon>Gammaproteobacteria</taxon>
        <taxon>Oceanospirillales</taxon>
        <taxon>Oceanospirillaceae</taxon>
        <taxon>Neptuniibacter</taxon>
    </lineage>
</organism>
<keyword evidence="1" id="KW-0732">Signal</keyword>
<evidence type="ECO:0000256" key="1">
    <source>
        <dbReference type="SAM" id="SignalP"/>
    </source>
</evidence>
<evidence type="ECO:0000313" key="2">
    <source>
        <dbReference type="EMBL" id="PIE25204.1"/>
    </source>
</evidence>
<gene>
    <name evidence="2" type="ORF">CSA60_01580</name>
</gene>
<accession>A0A2G6JP54</accession>
<name>A0A2G6JP54_NEPCE</name>
<comment type="caution">
    <text evidence="2">The sequence shown here is derived from an EMBL/GenBank/DDBJ whole genome shotgun (WGS) entry which is preliminary data.</text>
</comment>
<dbReference type="Proteomes" id="UP000243469">
    <property type="component" value="Unassembled WGS sequence"/>
</dbReference>
<dbReference type="EMBL" id="PDSH01000012">
    <property type="protein sequence ID" value="PIE25204.1"/>
    <property type="molecule type" value="Genomic_DNA"/>
</dbReference>
<dbReference type="Pfam" id="PF11191">
    <property type="entry name" value="DUF2782"/>
    <property type="match status" value="1"/>
</dbReference>
<dbReference type="InterPro" id="IPR021357">
    <property type="entry name" value="DUF2782"/>
</dbReference>
<proteinExistence type="predicted"/>
<dbReference type="STRING" id="207954.MED92_05248"/>
<dbReference type="AlphaFoldDB" id="A0A2G6JP54"/>
<dbReference type="Gene3D" id="2.20.130.30">
    <property type="entry name" value="Protein of unknown function DUF2782"/>
    <property type="match status" value="1"/>
</dbReference>
<feature type="signal peptide" evidence="1">
    <location>
        <begin position="1"/>
        <end position="18"/>
    </location>
</feature>
<feature type="chain" id="PRO_5013573213" description="DUF2782 domain-containing protein" evidence="1">
    <location>
        <begin position="19"/>
        <end position="92"/>
    </location>
</feature>
<protein>
    <recommendedName>
        <fullName evidence="4">DUF2782 domain-containing protein</fullName>
    </recommendedName>
</protein>
<reference evidence="2 3" key="1">
    <citation type="submission" date="2017-10" db="EMBL/GenBank/DDBJ databases">
        <title>Novel microbial diversity and functional potential in the marine mammal oral microbiome.</title>
        <authorList>
            <person name="Dudek N.K."/>
            <person name="Sun C.L."/>
            <person name="Burstein D."/>
            <person name="Kantor R.S."/>
            <person name="Aliaga Goltsman D.S."/>
            <person name="Bik E.M."/>
            <person name="Thomas B.C."/>
            <person name="Banfield J.F."/>
            <person name="Relman D.A."/>
        </authorList>
    </citation>
    <scope>NUCLEOTIDE SEQUENCE [LARGE SCALE GENOMIC DNA]</scope>
    <source>
        <strain evidence="2">DOLJORAL78_47_21</strain>
    </source>
</reference>
<evidence type="ECO:0008006" key="4">
    <source>
        <dbReference type="Google" id="ProtNLM"/>
    </source>
</evidence>